<sequence length="211" mass="24112">FGTLSNLFYICCYLRGMEQFLMDMAFDQKLVEHIIGEVGDFCIEFNRRSLEVIGNEAVYYGTWDDVAGQDGLMFSPDLFKKYYLPIYKKLIENIKKYGILFGFHCCGSVHDVLPFMIDAGIDVFDVVQTSAKEMEIENVYRLYGKDVCLHGCLDVQKLLVEKPASEIREEIKKIMDLWGNRGGIILAPSHETLPDTPVENVLAIYETIHEG</sequence>
<dbReference type="InterPro" id="IPR000257">
    <property type="entry name" value="Uroporphyrinogen_deCOase"/>
</dbReference>
<dbReference type="EMBL" id="LAZR01054070">
    <property type="protein sequence ID" value="KKK79348.1"/>
    <property type="molecule type" value="Genomic_DNA"/>
</dbReference>
<evidence type="ECO:0000313" key="2">
    <source>
        <dbReference type="EMBL" id="KKK79348.1"/>
    </source>
</evidence>
<dbReference type="Gene3D" id="3.20.20.210">
    <property type="match status" value="1"/>
</dbReference>
<protein>
    <recommendedName>
        <fullName evidence="1">Uroporphyrinogen decarboxylase (URO-D) domain-containing protein</fullName>
    </recommendedName>
</protein>
<dbReference type="PANTHER" id="PTHR47099">
    <property type="entry name" value="METHYLCOBAMIDE:COM METHYLTRANSFERASE MTBA"/>
    <property type="match status" value="1"/>
</dbReference>
<dbReference type="GO" id="GO:0004853">
    <property type="term" value="F:uroporphyrinogen decarboxylase activity"/>
    <property type="evidence" value="ECO:0007669"/>
    <property type="project" value="InterPro"/>
</dbReference>
<dbReference type="GO" id="GO:0006779">
    <property type="term" value="P:porphyrin-containing compound biosynthetic process"/>
    <property type="evidence" value="ECO:0007669"/>
    <property type="project" value="InterPro"/>
</dbReference>
<reference evidence="2" key="1">
    <citation type="journal article" date="2015" name="Nature">
        <title>Complex archaea that bridge the gap between prokaryotes and eukaryotes.</title>
        <authorList>
            <person name="Spang A."/>
            <person name="Saw J.H."/>
            <person name="Jorgensen S.L."/>
            <person name="Zaremba-Niedzwiedzka K."/>
            <person name="Martijn J."/>
            <person name="Lind A.E."/>
            <person name="van Eijk R."/>
            <person name="Schleper C."/>
            <person name="Guy L."/>
            <person name="Ettema T.J."/>
        </authorList>
    </citation>
    <scope>NUCLEOTIDE SEQUENCE</scope>
</reference>
<dbReference type="Pfam" id="PF01208">
    <property type="entry name" value="URO-D"/>
    <property type="match status" value="1"/>
</dbReference>
<gene>
    <name evidence="2" type="ORF">LCGC14_2834400</name>
</gene>
<dbReference type="SUPFAM" id="SSF51726">
    <property type="entry name" value="UROD/MetE-like"/>
    <property type="match status" value="1"/>
</dbReference>
<comment type="caution">
    <text evidence="2">The sequence shown here is derived from an EMBL/GenBank/DDBJ whole genome shotgun (WGS) entry which is preliminary data.</text>
</comment>
<proteinExistence type="predicted"/>
<dbReference type="InterPro" id="IPR052024">
    <property type="entry name" value="Methanogen_methyltrans"/>
</dbReference>
<dbReference type="InterPro" id="IPR038071">
    <property type="entry name" value="UROD/MetE-like_sf"/>
</dbReference>
<dbReference type="AlphaFoldDB" id="A0A0F8YDA8"/>
<dbReference type="PANTHER" id="PTHR47099:SF1">
    <property type="entry name" value="METHYLCOBAMIDE:COM METHYLTRANSFERASE MTBA"/>
    <property type="match status" value="1"/>
</dbReference>
<accession>A0A0F8YDA8</accession>
<feature type="domain" description="Uroporphyrinogen decarboxylase (URO-D)" evidence="1">
    <location>
        <begin position="9"/>
        <end position="210"/>
    </location>
</feature>
<organism evidence="2">
    <name type="scientific">marine sediment metagenome</name>
    <dbReference type="NCBI Taxonomy" id="412755"/>
    <lineage>
        <taxon>unclassified sequences</taxon>
        <taxon>metagenomes</taxon>
        <taxon>ecological metagenomes</taxon>
    </lineage>
</organism>
<name>A0A0F8YDA8_9ZZZZ</name>
<evidence type="ECO:0000259" key="1">
    <source>
        <dbReference type="Pfam" id="PF01208"/>
    </source>
</evidence>
<feature type="non-terminal residue" evidence="2">
    <location>
        <position position="1"/>
    </location>
</feature>